<evidence type="ECO:0000313" key="1">
    <source>
        <dbReference type="EMBL" id="GAW08179.1"/>
    </source>
</evidence>
<gene>
    <name evidence="1" type="ORF">LENED_010225</name>
</gene>
<reference evidence="1 2" key="2">
    <citation type="submission" date="2017-02" db="EMBL/GenBank/DDBJ databases">
        <title>A genome survey and senescence transcriptome analysis in Lentinula edodes.</title>
        <authorList>
            <person name="Sakamoto Y."/>
            <person name="Nakade K."/>
            <person name="Sato S."/>
            <person name="Yoshida Y."/>
            <person name="Miyazaki K."/>
            <person name="Natsume S."/>
            <person name="Konno N."/>
        </authorList>
    </citation>
    <scope>NUCLEOTIDE SEQUENCE [LARGE SCALE GENOMIC DNA]</scope>
    <source>
        <strain evidence="1 2">NBRC 111202</strain>
    </source>
</reference>
<evidence type="ECO:0000313" key="2">
    <source>
        <dbReference type="Proteomes" id="UP000188533"/>
    </source>
</evidence>
<dbReference type="AlphaFoldDB" id="A0A1Q3ELU9"/>
<dbReference type="CDD" id="cd23428">
    <property type="entry name" value="beta-trefoil_Ricin_SPI"/>
    <property type="match status" value="1"/>
</dbReference>
<organism evidence="1 2">
    <name type="scientific">Lentinula edodes</name>
    <name type="common">Shiitake mushroom</name>
    <name type="synonym">Lentinus edodes</name>
    <dbReference type="NCBI Taxonomy" id="5353"/>
    <lineage>
        <taxon>Eukaryota</taxon>
        <taxon>Fungi</taxon>
        <taxon>Dikarya</taxon>
        <taxon>Basidiomycota</taxon>
        <taxon>Agaricomycotina</taxon>
        <taxon>Agaricomycetes</taxon>
        <taxon>Agaricomycetidae</taxon>
        <taxon>Agaricales</taxon>
        <taxon>Marasmiineae</taxon>
        <taxon>Omphalotaceae</taxon>
        <taxon>Lentinula</taxon>
    </lineage>
</organism>
<dbReference type="STRING" id="5353.A0A1Q3ELU9"/>
<dbReference type="Proteomes" id="UP000188533">
    <property type="component" value="Unassembled WGS sequence"/>
</dbReference>
<dbReference type="EMBL" id="BDGU01000589">
    <property type="protein sequence ID" value="GAW08179.1"/>
    <property type="molecule type" value="Genomic_DNA"/>
</dbReference>
<dbReference type="Gene3D" id="2.80.10.50">
    <property type="match status" value="1"/>
</dbReference>
<name>A0A1Q3ELU9_LENED</name>
<dbReference type="GO" id="GO:0004867">
    <property type="term" value="F:serine-type endopeptidase inhibitor activity"/>
    <property type="evidence" value="ECO:0007669"/>
    <property type="project" value="InterPro"/>
</dbReference>
<accession>A0A1Q3ELU9</accession>
<protein>
    <submittedName>
        <fullName evidence="1">Serine protease inhibitor</fullName>
    </submittedName>
</protein>
<dbReference type="InterPro" id="IPR031755">
    <property type="entry name" value="Inhibitor_I66"/>
</dbReference>
<dbReference type="Pfam" id="PF16850">
    <property type="entry name" value="Inhibitor_I66"/>
    <property type="match status" value="1"/>
</dbReference>
<keyword evidence="2" id="KW-1185">Reference proteome</keyword>
<reference evidence="1 2" key="1">
    <citation type="submission" date="2016-08" db="EMBL/GenBank/DDBJ databases">
        <authorList>
            <consortium name="Lentinula edodes genome sequencing consortium"/>
            <person name="Sakamoto Y."/>
            <person name="Nakade K."/>
            <person name="Sato S."/>
            <person name="Yoshida Y."/>
            <person name="Miyazaki K."/>
            <person name="Natsume S."/>
            <person name="Konno N."/>
        </authorList>
    </citation>
    <scope>NUCLEOTIDE SEQUENCE [LARGE SCALE GENOMIC DNA]</scope>
    <source>
        <strain evidence="1 2">NBRC 111202</strain>
    </source>
</reference>
<comment type="caution">
    <text evidence="1">The sequence shown here is derived from an EMBL/GenBank/DDBJ whole genome shotgun (WGS) entry which is preliminary data.</text>
</comment>
<sequence>MSLETGRYLIHNGNNIVSRNLAEDRSLNPKRIVLLEPTDKIQLTWIIEKSGDEYILNNRGAPTAHIEDHVFALLIHQEGATKWSIEAVPRHGRNAYIIKGSDGKGWVAPDKAGEQIIYRTLIVGPSEPPTFPLNQVIQIIKLE</sequence>
<proteinExistence type="predicted"/>